<evidence type="ECO:0000313" key="6">
    <source>
        <dbReference type="Proteomes" id="UP000271098"/>
    </source>
</evidence>
<evidence type="ECO:0000313" key="5">
    <source>
        <dbReference type="EMBL" id="VDN21702.1"/>
    </source>
</evidence>
<reference evidence="5 6" key="2">
    <citation type="submission" date="2018-11" db="EMBL/GenBank/DDBJ databases">
        <authorList>
            <consortium name="Pathogen Informatics"/>
        </authorList>
    </citation>
    <scope>NUCLEOTIDE SEQUENCE [LARGE SCALE GENOMIC DNA]</scope>
</reference>
<dbReference type="OrthoDB" id="5588846at2759"/>
<protein>
    <submittedName>
        <fullName evidence="7">MIR domain-containing protein</fullName>
    </submittedName>
</protein>
<accession>A0A183DWN9</accession>
<feature type="transmembrane region" description="Helical" evidence="3">
    <location>
        <begin position="29"/>
        <end position="49"/>
    </location>
</feature>
<keyword evidence="3" id="KW-1133">Transmembrane helix</keyword>
<name>A0A183DWN9_9BILA</name>
<evidence type="ECO:0000259" key="4">
    <source>
        <dbReference type="PROSITE" id="PS50919"/>
    </source>
</evidence>
<organism evidence="7">
    <name type="scientific">Gongylonema pulchrum</name>
    <dbReference type="NCBI Taxonomy" id="637853"/>
    <lineage>
        <taxon>Eukaryota</taxon>
        <taxon>Metazoa</taxon>
        <taxon>Ecdysozoa</taxon>
        <taxon>Nematoda</taxon>
        <taxon>Chromadorea</taxon>
        <taxon>Rhabditida</taxon>
        <taxon>Spirurina</taxon>
        <taxon>Spiruromorpha</taxon>
        <taxon>Spiruroidea</taxon>
        <taxon>Gongylonematidae</taxon>
        <taxon>Gongylonema</taxon>
    </lineage>
</organism>
<dbReference type="PROSITE" id="PS50919">
    <property type="entry name" value="MIR"/>
    <property type="match status" value="1"/>
</dbReference>
<sequence length="120" mass="12857">MEVHRWNGAIAAKAIDGDGGDEVLICRGMLLLLLSVLVASAFCVLGTCAASREADEFVTCTSVVKLKNNQDGVRLHSHDVKYGSGSGQQSVTAVQDGDDVNSYWQILADKIARISEGRVY</sequence>
<reference evidence="7" key="1">
    <citation type="submission" date="2016-06" db="UniProtKB">
        <authorList>
            <consortium name="WormBaseParasite"/>
        </authorList>
    </citation>
    <scope>IDENTIFICATION</scope>
</reference>
<evidence type="ECO:0000313" key="7">
    <source>
        <dbReference type="WBParaSite" id="GPUH_0001314501-mRNA-1"/>
    </source>
</evidence>
<dbReference type="AlphaFoldDB" id="A0A183DWN9"/>
<dbReference type="Gene3D" id="2.80.10.50">
    <property type="match status" value="1"/>
</dbReference>
<dbReference type="SUPFAM" id="SSF82109">
    <property type="entry name" value="MIR domain"/>
    <property type="match status" value="1"/>
</dbReference>
<dbReference type="InterPro" id="IPR016093">
    <property type="entry name" value="MIR_motif"/>
</dbReference>
<dbReference type="WBParaSite" id="GPUH_0001314501-mRNA-1">
    <property type="protein sequence ID" value="GPUH_0001314501-mRNA-1"/>
    <property type="gene ID" value="GPUH_0001314501"/>
</dbReference>
<keyword evidence="3" id="KW-0812">Transmembrane</keyword>
<evidence type="ECO:0000256" key="2">
    <source>
        <dbReference type="ARBA" id="ARBA00022737"/>
    </source>
</evidence>
<keyword evidence="1" id="KW-0732">Signal</keyword>
<dbReference type="PANTHER" id="PTHR46809:SF2">
    <property type="entry name" value="GH21273P"/>
    <property type="match status" value="1"/>
</dbReference>
<dbReference type="InterPro" id="IPR036300">
    <property type="entry name" value="MIR_dom_sf"/>
</dbReference>
<keyword evidence="2" id="KW-0677">Repeat</keyword>
<gene>
    <name evidence="5" type="ORF">GPUH_LOCUS13129</name>
</gene>
<dbReference type="EMBL" id="UYRT01079941">
    <property type="protein sequence ID" value="VDN21702.1"/>
    <property type="molecule type" value="Genomic_DNA"/>
</dbReference>
<keyword evidence="6" id="KW-1185">Reference proteome</keyword>
<feature type="domain" description="MIR" evidence="4">
    <location>
        <begin position="55"/>
        <end position="109"/>
    </location>
</feature>
<keyword evidence="3" id="KW-0472">Membrane</keyword>
<dbReference type="Proteomes" id="UP000271098">
    <property type="component" value="Unassembled WGS sequence"/>
</dbReference>
<proteinExistence type="predicted"/>
<dbReference type="SMART" id="SM00472">
    <property type="entry name" value="MIR"/>
    <property type="match status" value="1"/>
</dbReference>
<dbReference type="PANTHER" id="PTHR46809">
    <property type="entry name" value="STROMAL CELL-DERIVED FACTOR 2-LIKE PROTEIN"/>
    <property type="match status" value="1"/>
</dbReference>
<evidence type="ECO:0000256" key="3">
    <source>
        <dbReference type="SAM" id="Phobius"/>
    </source>
</evidence>
<evidence type="ECO:0000256" key="1">
    <source>
        <dbReference type="ARBA" id="ARBA00022729"/>
    </source>
</evidence>